<evidence type="ECO:0000313" key="1">
    <source>
        <dbReference type="EMBL" id="KKM19278.1"/>
    </source>
</evidence>
<comment type="caution">
    <text evidence="1">The sequence shown here is derived from an EMBL/GenBank/DDBJ whole genome shotgun (WGS) entry which is preliminary data.</text>
</comment>
<reference evidence="1" key="1">
    <citation type="journal article" date="2015" name="Nature">
        <title>Complex archaea that bridge the gap between prokaryotes and eukaryotes.</title>
        <authorList>
            <person name="Spang A."/>
            <person name="Saw J.H."/>
            <person name="Jorgensen S.L."/>
            <person name="Zaremba-Niedzwiedzka K."/>
            <person name="Martijn J."/>
            <person name="Lind A.E."/>
            <person name="van Eijk R."/>
            <person name="Schleper C."/>
            <person name="Guy L."/>
            <person name="Ettema T.J."/>
        </authorList>
    </citation>
    <scope>NUCLEOTIDE SEQUENCE</scope>
</reference>
<dbReference type="AlphaFoldDB" id="A0A0F9KAY0"/>
<accession>A0A0F9KAY0</accession>
<proteinExistence type="predicted"/>
<protein>
    <submittedName>
        <fullName evidence="1">Uncharacterized protein</fullName>
    </submittedName>
</protein>
<dbReference type="EMBL" id="LAZR01014028">
    <property type="protein sequence ID" value="KKM19278.1"/>
    <property type="molecule type" value="Genomic_DNA"/>
</dbReference>
<gene>
    <name evidence="1" type="ORF">LCGC14_1657250</name>
</gene>
<name>A0A0F9KAY0_9ZZZZ</name>
<sequence length="40" mass="4854">MRINHREHGEIRIIYKESMKTGIFNSDSQETFKRPKIKSF</sequence>
<organism evidence="1">
    <name type="scientific">marine sediment metagenome</name>
    <dbReference type="NCBI Taxonomy" id="412755"/>
    <lineage>
        <taxon>unclassified sequences</taxon>
        <taxon>metagenomes</taxon>
        <taxon>ecological metagenomes</taxon>
    </lineage>
</organism>